<dbReference type="CDD" id="cd00176">
    <property type="entry name" value="SPEC"/>
    <property type="match status" value="1"/>
</dbReference>
<dbReference type="Gene3D" id="1.20.5.170">
    <property type="match status" value="1"/>
</dbReference>
<gene>
    <name evidence="4" type="primary">SPTAN1_4</name>
    <name evidence="4" type="ORF">XENOCAPTIV_030957</name>
</gene>
<proteinExistence type="predicted"/>
<keyword evidence="1" id="KW-0677">Repeat</keyword>
<reference evidence="4 5" key="1">
    <citation type="submission" date="2021-06" db="EMBL/GenBank/DDBJ databases">
        <authorList>
            <person name="Palmer J.M."/>
        </authorList>
    </citation>
    <scope>NUCLEOTIDE SEQUENCE [LARGE SCALE GENOMIC DNA]</scope>
    <source>
        <strain evidence="4 5">XC_2019</strain>
        <tissue evidence="4">Muscle</tissue>
    </source>
</reference>
<evidence type="ECO:0000256" key="1">
    <source>
        <dbReference type="ARBA" id="ARBA00022737"/>
    </source>
</evidence>
<evidence type="ECO:0000256" key="3">
    <source>
        <dbReference type="SAM" id="Coils"/>
    </source>
</evidence>
<feature type="coiled-coil region" evidence="3">
    <location>
        <begin position="153"/>
        <end position="187"/>
    </location>
</feature>
<keyword evidence="2" id="KW-0009">Actin-binding</keyword>
<accession>A0ABV0S744</accession>
<dbReference type="Gene3D" id="1.20.58.60">
    <property type="match status" value="4"/>
</dbReference>
<keyword evidence="5" id="KW-1185">Reference proteome</keyword>
<keyword evidence="3" id="KW-0175">Coiled coil</keyword>
<evidence type="ECO:0000313" key="5">
    <source>
        <dbReference type="Proteomes" id="UP001434883"/>
    </source>
</evidence>
<dbReference type="SMART" id="SM00150">
    <property type="entry name" value="SPEC"/>
    <property type="match status" value="3"/>
</dbReference>
<dbReference type="InterPro" id="IPR018159">
    <property type="entry name" value="Spectrin/alpha-actinin"/>
</dbReference>
<organism evidence="4 5">
    <name type="scientific">Xenoophorus captivus</name>
    <dbReference type="NCBI Taxonomy" id="1517983"/>
    <lineage>
        <taxon>Eukaryota</taxon>
        <taxon>Metazoa</taxon>
        <taxon>Chordata</taxon>
        <taxon>Craniata</taxon>
        <taxon>Vertebrata</taxon>
        <taxon>Euteleostomi</taxon>
        <taxon>Actinopterygii</taxon>
        <taxon>Neopterygii</taxon>
        <taxon>Teleostei</taxon>
        <taxon>Neoteleostei</taxon>
        <taxon>Acanthomorphata</taxon>
        <taxon>Ovalentaria</taxon>
        <taxon>Atherinomorphae</taxon>
        <taxon>Cyprinodontiformes</taxon>
        <taxon>Goodeidae</taxon>
        <taxon>Xenoophorus</taxon>
    </lineage>
</organism>
<evidence type="ECO:0000256" key="2">
    <source>
        <dbReference type="ARBA" id="ARBA00023203"/>
    </source>
</evidence>
<dbReference type="SUPFAM" id="SSF46966">
    <property type="entry name" value="Spectrin repeat"/>
    <property type="match status" value="2"/>
</dbReference>
<dbReference type="InterPro" id="IPR002017">
    <property type="entry name" value="Spectrin_repeat"/>
</dbReference>
<sequence length="299" mass="35043">MDTVGVKVLETAEDIQERRQQVLDRYRRFKELSMVRRQKLEDSFRFQFFRRDADELEKWIQEKLQIASDENYKDPSNLQANAEAIIKLDETGNLMITEGHFASETIRVSFIAALFVCQNRLEELHRLWDLLLQKTKEKGMRLLQAQKLDLEHVELLQKKFEEFQTDLAAHEERVNEVNQLAGKLIQEAHPENELIVRKQDEVNAAWQRLKGLAQQRQTKLFGSAEVQRFNRDVDETISWIKEKEQLMASDDFGRDLASVQALLRKHEGLERDLAALKDKAGVLLLYTRFTFLHGIPNPN</sequence>
<dbReference type="PANTHER" id="PTHR11915">
    <property type="entry name" value="SPECTRIN/FILAMIN RELATED CYTOSKELETAL PROTEIN"/>
    <property type="match status" value="1"/>
</dbReference>
<dbReference type="Proteomes" id="UP001434883">
    <property type="component" value="Unassembled WGS sequence"/>
</dbReference>
<name>A0ABV0S744_9TELE</name>
<dbReference type="EMBL" id="JAHRIN010068207">
    <property type="protein sequence ID" value="MEQ2215347.1"/>
    <property type="molecule type" value="Genomic_DNA"/>
</dbReference>
<protein>
    <submittedName>
        <fullName evidence="4">Spectrin alpha chain, non-erythrocytic 1</fullName>
    </submittedName>
</protein>
<comment type="caution">
    <text evidence="4">The sequence shown here is derived from an EMBL/GenBank/DDBJ whole genome shotgun (WGS) entry which is preliminary data.</text>
</comment>
<dbReference type="Pfam" id="PF00435">
    <property type="entry name" value="Spectrin"/>
    <property type="match status" value="3"/>
</dbReference>
<evidence type="ECO:0000313" key="4">
    <source>
        <dbReference type="EMBL" id="MEQ2215347.1"/>
    </source>
</evidence>